<gene>
    <name evidence="1" type="ORF">LTR37_017094</name>
</gene>
<dbReference type="Proteomes" id="UP001281147">
    <property type="component" value="Unassembled WGS sequence"/>
</dbReference>
<proteinExistence type="predicted"/>
<keyword evidence="2" id="KW-1185">Reference proteome</keyword>
<protein>
    <submittedName>
        <fullName evidence="1">Uncharacterized protein</fullName>
    </submittedName>
</protein>
<comment type="caution">
    <text evidence="1">The sequence shown here is derived from an EMBL/GenBank/DDBJ whole genome shotgun (WGS) entry which is preliminary data.</text>
</comment>
<reference evidence="1" key="1">
    <citation type="submission" date="2023-07" db="EMBL/GenBank/DDBJ databases">
        <title>Black Yeasts Isolated from many extreme environments.</title>
        <authorList>
            <person name="Coleine C."/>
            <person name="Stajich J.E."/>
            <person name="Selbmann L."/>
        </authorList>
    </citation>
    <scope>NUCLEOTIDE SEQUENCE</scope>
    <source>
        <strain evidence="1">CCFEE 5714</strain>
    </source>
</reference>
<dbReference type="EMBL" id="JAUTXU010000214">
    <property type="protein sequence ID" value="KAK3698136.1"/>
    <property type="molecule type" value="Genomic_DNA"/>
</dbReference>
<evidence type="ECO:0000313" key="2">
    <source>
        <dbReference type="Proteomes" id="UP001281147"/>
    </source>
</evidence>
<organism evidence="1 2">
    <name type="scientific">Vermiconidia calcicola</name>
    <dbReference type="NCBI Taxonomy" id="1690605"/>
    <lineage>
        <taxon>Eukaryota</taxon>
        <taxon>Fungi</taxon>
        <taxon>Dikarya</taxon>
        <taxon>Ascomycota</taxon>
        <taxon>Pezizomycotina</taxon>
        <taxon>Dothideomycetes</taxon>
        <taxon>Dothideomycetidae</taxon>
        <taxon>Mycosphaerellales</taxon>
        <taxon>Extremaceae</taxon>
        <taxon>Vermiconidia</taxon>
    </lineage>
</organism>
<sequence>MPSIAALGKSVGAILNTARSASDGRNTCILLTTPGEIRNEIYKLCLTSDQPLDITPHNIRARTALLQVNKQVRSEAEKFFYSENSFRLKYLSPGDGHLALTWLEGVGKQRAATIPKLFIRFERHEYELRRGETFQDTNDPNHPILLPIDASMLSIFDSRRAQGVYGLRIALRALGVRPNVVWAHLERSKSTAGRNALPSNREIWIGLCKENKCLFIATVLIVCHLLAGWGEAIKEAMLSSDRFYSKFKRGMA</sequence>
<name>A0ACC3ML54_9PEZI</name>
<evidence type="ECO:0000313" key="1">
    <source>
        <dbReference type="EMBL" id="KAK3698136.1"/>
    </source>
</evidence>
<accession>A0ACC3ML54</accession>